<evidence type="ECO:0008006" key="3">
    <source>
        <dbReference type="Google" id="ProtNLM"/>
    </source>
</evidence>
<proteinExistence type="predicted"/>
<dbReference type="EMBL" id="QGNW01001613">
    <property type="protein sequence ID" value="RVW35163.1"/>
    <property type="molecule type" value="Genomic_DNA"/>
</dbReference>
<comment type="caution">
    <text evidence="1">The sequence shown here is derived from an EMBL/GenBank/DDBJ whole genome shotgun (WGS) entry which is preliminary data.</text>
</comment>
<sequence length="217" mass="24949">MTLCKRKKALWNQAIRRKYREERGGWRPCEAREAYGVGLWKAINKVGQLVTPFFGFEVGDGKNVRFWKDKWCGTTPFCEAFPSLFAIATSKEAWVNEVWTAEGERRGSWTPSFNRPFNDWEMEEVGRLFCCLDGKMVRMDEEDRPKISFFAWEASWGRVLTLDRLQKRGWALANSFLGLSAFGKGNPFRLERLFCGQEEEGGVATGTVMLVLGYLEG</sequence>
<gene>
    <name evidence="1" type="ORF">CK203_099992</name>
</gene>
<organism evidence="1 2">
    <name type="scientific">Vitis vinifera</name>
    <name type="common">Grape</name>
    <dbReference type="NCBI Taxonomy" id="29760"/>
    <lineage>
        <taxon>Eukaryota</taxon>
        <taxon>Viridiplantae</taxon>
        <taxon>Streptophyta</taxon>
        <taxon>Embryophyta</taxon>
        <taxon>Tracheophyta</taxon>
        <taxon>Spermatophyta</taxon>
        <taxon>Magnoliopsida</taxon>
        <taxon>eudicotyledons</taxon>
        <taxon>Gunneridae</taxon>
        <taxon>Pentapetalae</taxon>
        <taxon>rosids</taxon>
        <taxon>Vitales</taxon>
        <taxon>Vitaceae</taxon>
        <taxon>Viteae</taxon>
        <taxon>Vitis</taxon>
    </lineage>
</organism>
<dbReference type="PANTHER" id="PTHR36617:SF15">
    <property type="entry name" value="REVERSE TRANSCRIPTASE ZINC-BINDING DOMAIN-CONTAINING PROTEIN"/>
    <property type="match status" value="1"/>
</dbReference>
<dbReference type="PANTHER" id="PTHR36617">
    <property type="entry name" value="PROTEIN, PUTATIVE-RELATED"/>
    <property type="match status" value="1"/>
</dbReference>
<dbReference type="Proteomes" id="UP000288805">
    <property type="component" value="Unassembled WGS sequence"/>
</dbReference>
<name>A0A438DI81_VITVI</name>
<protein>
    <recommendedName>
        <fullName evidence="3">Reverse transcriptase zinc-binding domain-containing protein</fullName>
    </recommendedName>
</protein>
<reference evidence="1 2" key="1">
    <citation type="journal article" date="2018" name="PLoS Genet.">
        <title>Population sequencing reveals clonal diversity and ancestral inbreeding in the grapevine cultivar Chardonnay.</title>
        <authorList>
            <person name="Roach M.J."/>
            <person name="Johnson D.L."/>
            <person name="Bohlmann J."/>
            <person name="van Vuuren H.J."/>
            <person name="Jones S.J."/>
            <person name="Pretorius I.S."/>
            <person name="Schmidt S.A."/>
            <person name="Borneman A.R."/>
        </authorList>
    </citation>
    <scope>NUCLEOTIDE SEQUENCE [LARGE SCALE GENOMIC DNA]</scope>
    <source>
        <strain evidence="2">cv. Chardonnay</strain>
        <tissue evidence="1">Leaf</tissue>
    </source>
</reference>
<dbReference type="AlphaFoldDB" id="A0A438DI81"/>
<evidence type="ECO:0000313" key="1">
    <source>
        <dbReference type="EMBL" id="RVW35163.1"/>
    </source>
</evidence>
<evidence type="ECO:0000313" key="2">
    <source>
        <dbReference type="Proteomes" id="UP000288805"/>
    </source>
</evidence>
<accession>A0A438DI81</accession>